<comment type="caution">
    <text evidence="9">The sequence shown here is derived from an EMBL/GenBank/DDBJ whole genome shotgun (WGS) entry which is preliminary data.</text>
</comment>
<dbReference type="GO" id="GO:0016787">
    <property type="term" value="F:hydrolase activity"/>
    <property type="evidence" value="ECO:0007669"/>
    <property type="project" value="UniProtKB-KW"/>
</dbReference>
<dbReference type="InterPro" id="IPR001365">
    <property type="entry name" value="A_deaminase_dom"/>
</dbReference>
<keyword evidence="10" id="KW-1185">Reference proteome</keyword>
<evidence type="ECO:0000256" key="2">
    <source>
        <dbReference type="ARBA" id="ARBA00006676"/>
    </source>
</evidence>
<feature type="domain" description="Adenosine deaminase" evidence="8">
    <location>
        <begin position="22"/>
        <end position="178"/>
    </location>
</feature>
<dbReference type="Proteomes" id="UP001553031">
    <property type="component" value="Unassembled WGS sequence"/>
</dbReference>
<evidence type="ECO:0000256" key="3">
    <source>
        <dbReference type="ARBA" id="ARBA00012784"/>
    </source>
</evidence>
<feature type="domain" description="Adenosine deaminase" evidence="8">
    <location>
        <begin position="215"/>
        <end position="396"/>
    </location>
</feature>
<dbReference type="InterPro" id="IPR032466">
    <property type="entry name" value="Metal_Hydrolase"/>
</dbReference>
<dbReference type="Gene3D" id="3.20.20.140">
    <property type="entry name" value="Metal-dependent hydrolases"/>
    <property type="match status" value="1"/>
</dbReference>
<comment type="similarity">
    <text evidence="2">Belongs to the metallo-dependent hydrolases superfamily. Adenosine and AMP deaminases family.</text>
</comment>
<dbReference type="Pfam" id="PF00962">
    <property type="entry name" value="A_deaminase"/>
    <property type="match status" value="2"/>
</dbReference>
<accession>A0ABV3KBT5</accession>
<sequence length="399" mass="42341">MSTRESPEGPVRTAGGALGPRPRICLHDHLDGGVRPATVLDLAREAGHELPASDAESLGRWFRDSANSGSLVRYLETFEHTVAVMQTADALRRVAREYTQACVADGLVHAEVRWAPEQHVAGGLTLDAAVDAVQQGLAEGVEEVRAAGGHLSVVQILCAMRHLQRSTEIAELVVRRVRGEDALVGGASGAAAEQLTPQELPTATSPGRVPGEPEPGAVVAFDLAGPEAGFPASAHREALDLLAAHRIPVTLHAGEADGAASMADALLVGRALRLGHGVRLLDEDPEGTSPLAAWIRDRQVALEVCPCSNLQTGASSAWGEGIAEHPVTRLLRGGFAVTISPDNRLMSDTSLGHELEQLRTSAGWSDEDVVVVQRNAARAAFVPRKYQLWLEEQVTEERA</sequence>
<keyword evidence="6" id="KW-0862">Zinc</keyword>
<dbReference type="SUPFAM" id="SSF51556">
    <property type="entry name" value="Metallo-dependent hydrolases"/>
    <property type="match status" value="1"/>
</dbReference>
<dbReference type="RefSeq" id="WP_363784491.1">
    <property type="nucleotide sequence ID" value="NZ_JBFBLL010000003.1"/>
</dbReference>
<evidence type="ECO:0000313" key="10">
    <source>
        <dbReference type="Proteomes" id="UP001553031"/>
    </source>
</evidence>
<dbReference type="InterPro" id="IPR006330">
    <property type="entry name" value="Ado/ade_deaminase"/>
</dbReference>
<feature type="region of interest" description="Disordered" evidence="7">
    <location>
        <begin position="1"/>
        <end position="20"/>
    </location>
</feature>
<evidence type="ECO:0000256" key="7">
    <source>
        <dbReference type="SAM" id="MobiDB-lite"/>
    </source>
</evidence>
<gene>
    <name evidence="9" type="ORF">AB0O96_06550</name>
</gene>
<keyword evidence="5 9" id="KW-0378">Hydrolase</keyword>
<evidence type="ECO:0000256" key="5">
    <source>
        <dbReference type="ARBA" id="ARBA00022801"/>
    </source>
</evidence>
<reference evidence="9 10" key="1">
    <citation type="submission" date="2024-06" db="EMBL/GenBank/DDBJ databases">
        <title>The Natural Products Discovery Center: Release of the First 8490 Sequenced Strains for Exploring Actinobacteria Biosynthetic Diversity.</title>
        <authorList>
            <person name="Kalkreuter E."/>
            <person name="Kautsar S.A."/>
            <person name="Yang D."/>
            <person name="Bader C.D."/>
            <person name="Teijaro C.N."/>
            <person name="Fluegel L."/>
            <person name="Davis C.M."/>
            <person name="Simpson J.R."/>
            <person name="Lauterbach L."/>
            <person name="Steele A.D."/>
            <person name="Gui C."/>
            <person name="Meng S."/>
            <person name="Li G."/>
            <person name="Viehrig K."/>
            <person name="Ye F."/>
            <person name="Su P."/>
            <person name="Kiefer A.F."/>
            <person name="Nichols A."/>
            <person name="Cepeda A.J."/>
            <person name="Yan W."/>
            <person name="Fan B."/>
            <person name="Jiang Y."/>
            <person name="Adhikari A."/>
            <person name="Zheng C.-J."/>
            <person name="Schuster L."/>
            <person name="Cowan T.M."/>
            <person name="Smanski M.J."/>
            <person name="Chevrette M.G."/>
            <person name="De Carvalho L.P.S."/>
            <person name="Shen B."/>
        </authorList>
    </citation>
    <scope>NUCLEOTIDE SEQUENCE [LARGE SCALE GENOMIC DNA]</scope>
    <source>
        <strain evidence="9 10">NPDC079179</strain>
    </source>
</reference>
<dbReference type="PANTHER" id="PTHR11409:SF43">
    <property type="entry name" value="ADENOSINE DEAMINASE"/>
    <property type="match status" value="1"/>
</dbReference>
<evidence type="ECO:0000256" key="1">
    <source>
        <dbReference type="ARBA" id="ARBA00001947"/>
    </source>
</evidence>
<organism evidence="9 10">
    <name type="scientific">Kocuria salsicia</name>
    <dbReference type="NCBI Taxonomy" id="664639"/>
    <lineage>
        <taxon>Bacteria</taxon>
        <taxon>Bacillati</taxon>
        <taxon>Actinomycetota</taxon>
        <taxon>Actinomycetes</taxon>
        <taxon>Micrococcales</taxon>
        <taxon>Micrococcaceae</taxon>
        <taxon>Kocuria</taxon>
    </lineage>
</organism>
<evidence type="ECO:0000259" key="8">
    <source>
        <dbReference type="Pfam" id="PF00962"/>
    </source>
</evidence>
<evidence type="ECO:0000256" key="4">
    <source>
        <dbReference type="ARBA" id="ARBA00022723"/>
    </source>
</evidence>
<dbReference type="EC" id="3.5.4.4" evidence="3"/>
<protein>
    <recommendedName>
        <fullName evidence="3">adenosine deaminase</fullName>
        <ecNumber evidence="3">3.5.4.4</ecNumber>
    </recommendedName>
</protein>
<proteinExistence type="inferred from homology"/>
<comment type="cofactor">
    <cofactor evidence="1">
        <name>Zn(2+)</name>
        <dbReference type="ChEBI" id="CHEBI:29105"/>
    </cofactor>
</comment>
<evidence type="ECO:0000256" key="6">
    <source>
        <dbReference type="ARBA" id="ARBA00022833"/>
    </source>
</evidence>
<name>A0ABV3KBT5_9MICC</name>
<dbReference type="PANTHER" id="PTHR11409">
    <property type="entry name" value="ADENOSINE DEAMINASE"/>
    <property type="match status" value="1"/>
</dbReference>
<dbReference type="EMBL" id="JBFBLL010000003">
    <property type="protein sequence ID" value="MEV8157852.1"/>
    <property type="molecule type" value="Genomic_DNA"/>
</dbReference>
<keyword evidence="4" id="KW-0479">Metal-binding</keyword>
<evidence type="ECO:0000313" key="9">
    <source>
        <dbReference type="EMBL" id="MEV8157852.1"/>
    </source>
</evidence>